<feature type="transmembrane region" description="Helical" evidence="11">
    <location>
        <begin position="81"/>
        <end position="103"/>
    </location>
</feature>
<keyword evidence="15" id="KW-1185">Reference proteome</keyword>
<dbReference type="FunFam" id="3.40.50.300:FF:000973">
    <property type="entry name" value="Multidrug resistance-associated protein 4"/>
    <property type="match status" value="1"/>
</dbReference>
<dbReference type="InterPro" id="IPR011527">
    <property type="entry name" value="ABC1_TM_dom"/>
</dbReference>
<evidence type="ECO:0000313" key="15">
    <source>
        <dbReference type="Proteomes" id="UP000789524"/>
    </source>
</evidence>
<name>A0A8J2WAC0_9NEOP</name>
<feature type="domain" description="ABC transporter" evidence="12">
    <location>
        <begin position="446"/>
        <end position="675"/>
    </location>
</feature>
<feature type="transmembrane region" description="Helical" evidence="11">
    <location>
        <begin position="971"/>
        <end position="991"/>
    </location>
</feature>
<evidence type="ECO:0000256" key="5">
    <source>
        <dbReference type="ARBA" id="ARBA00022741"/>
    </source>
</evidence>
<dbReference type="FunFam" id="1.20.1560.10:FF:000014">
    <property type="entry name" value="Multidrug resistance-associated protein member 4"/>
    <property type="match status" value="1"/>
</dbReference>
<sequence length="1484" mass="166039">MDPGYFDAERKQNPREKANIFSKITFWYILPIFAKGRKGQLSISDVYRCSPEHRSSPLGDQLGAKWQEQLNKQSIGKKPSLMKAIFSVFGLEFTIVNTLYSVVDTSAKIIIPTCLEGLINYFSSTSGVTKFDAYMYAVGVLGLTFISAVIMQPTILYLFDISMRVRVATCSLIYRKILRLDINAGGKASEGLSGHAINLLTTDAQRFDMASLFIMDLIRTPIEGVVVTYLMYKQVGASTFIGVSLLFLIIPLQAYLGKISSRLRHQTAIRTDNRIRLMNEVIQGIEAIKMYAWEKAFARIIGEARRKEMNIIKKISWLRAIMISCVKLNSKIAIFLTLVSFISFKNELTASKVFVVFSYYNILKYSLVDFLSLAISFTLEAQVSVHRMQEFLMLPEVDNCDGTDLVTIEGPKNVAMSRIFEKIGNGQQAYIKSESSLEQLKPAVFISFKDYTAHWKNSEDEDVKNRVLALDDINLNIKPETLTTIVGTVGSGKSTLLLAMLRELSPTSGHLSVRGTIAYAAQEPWLFEASVRQNILFGQDLDLRRYKQVIKCCQLKSDLEILPYGDKTVVGERGASLSGGQRARIALARCVYQHADVYLLDDPLAAVDAKVAQAIYEECIRSFLREKATVLVTHHVQYARHAAQVCVMKLGKIVAQGTYNDLKNDVKEFEKLIEMEAKDEEKKLKQKGASYENQDSLVRERDGDRVCVRACVCERERERICEHGHKLRSQRSMSEVSQLSFNTEGENIIGPEFEGENQSEGSVDFGVYFSFIKSGGTQFTMLVLGSLFVFAQFFYSATDVWLKDWVTIEEMQSADKASKMNMSIYNASIMNNTSTIQNTSIIDNITTAIAANSSLLRYEDLPSNLFHLSREQCIYIYAALIVVSMFLTWNKLLVFYNTCIKASVVLHDTMFRGVTNAPMWFFHHNPSGRILNRFSKDMGQIDTLLPVALVDCLGFFLEVIAILAVVCIVNWWLLLPTAVLAFLLHLMRSLYLYTSRELKRAEAIARSPSLSHCGGTVHGLTTIRSCHKQVTLAKEFDKLQDLHSSAWTLVLTTNSAFGYWMDMACCLYLAAVTFSFFFFSEEDSSGGNVGLAITQVMGLVGMCQYGMRQTAEVENQMTSVERILEYINLPAEHPVEPDNRALKNEHPGFDFSKWPSEGEIIFENVSLEYEKPPKSDGKVDPEPAFAIKGVNFKINAGEKVAVVGRTGAGKSSLIAALFKLSKITGRVTVDNITSDEAGLRAWRARLCALPQRPALFAASLRDNLDPERKYTDAEIYTALNEVELQGLVSGLPGGLASKVGDGGGNLSSGQRQLVCLARAALARRAVLILDEATANVDTETDKHIQRTIRTKFADSTVLTIAHRLNTVMDYDRVIVMDKGRVVESGHPYELLTHPQDPSRRAPPTKTQAPLALPEDFLAAPERLDEEGAPLMTSSRHRTYSNRSEAPEYLGLFRSLVEQTGRATADQLMTLAKESYDRMMEKKTC</sequence>
<keyword evidence="6" id="KW-0067">ATP-binding</keyword>
<reference evidence="14" key="1">
    <citation type="submission" date="2021-09" db="EMBL/GenBank/DDBJ databases">
        <authorList>
            <person name="Martin H S."/>
        </authorList>
    </citation>
    <scope>NUCLEOTIDE SEQUENCE</scope>
</reference>
<evidence type="ECO:0000256" key="7">
    <source>
        <dbReference type="ARBA" id="ARBA00022989"/>
    </source>
</evidence>
<keyword evidence="5" id="KW-0547">Nucleotide-binding</keyword>
<evidence type="ECO:0000256" key="9">
    <source>
        <dbReference type="SAM" id="Coils"/>
    </source>
</evidence>
<feature type="coiled-coil region" evidence="9">
    <location>
        <begin position="659"/>
        <end position="694"/>
    </location>
</feature>
<organism evidence="14 15">
    <name type="scientific">Danaus chrysippus</name>
    <name type="common">African queen</name>
    <dbReference type="NCBI Taxonomy" id="151541"/>
    <lineage>
        <taxon>Eukaryota</taxon>
        <taxon>Metazoa</taxon>
        <taxon>Ecdysozoa</taxon>
        <taxon>Arthropoda</taxon>
        <taxon>Hexapoda</taxon>
        <taxon>Insecta</taxon>
        <taxon>Pterygota</taxon>
        <taxon>Neoptera</taxon>
        <taxon>Endopterygota</taxon>
        <taxon>Lepidoptera</taxon>
        <taxon>Glossata</taxon>
        <taxon>Ditrysia</taxon>
        <taxon>Papilionoidea</taxon>
        <taxon>Nymphalidae</taxon>
        <taxon>Danainae</taxon>
        <taxon>Danaini</taxon>
        <taxon>Danaina</taxon>
        <taxon>Danaus</taxon>
        <taxon>Anosia</taxon>
    </lineage>
</organism>
<dbReference type="Pfam" id="PF00005">
    <property type="entry name" value="ABC_tran"/>
    <property type="match status" value="2"/>
</dbReference>
<feature type="region of interest" description="Disordered" evidence="10">
    <location>
        <begin position="1386"/>
        <end position="1408"/>
    </location>
</feature>
<dbReference type="InterPro" id="IPR017871">
    <property type="entry name" value="ABC_transporter-like_CS"/>
</dbReference>
<dbReference type="OrthoDB" id="6500128at2759"/>
<accession>A0A8J2WAC0</accession>
<dbReference type="Pfam" id="PF00664">
    <property type="entry name" value="ABC_membrane"/>
    <property type="match status" value="2"/>
</dbReference>
<keyword evidence="3 11" id="KW-0812">Transmembrane</keyword>
<proteinExistence type="predicted"/>
<feature type="domain" description="ABC transmembrane type-1" evidence="13">
    <location>
        <begin position="95"/>
        <end position="379"/>
    </location>
</feature>
<dbReference type="SUPFAM" id="SSF90123">
    <property type="entry name" value="ABC transporter transmembrane region"/>
    <property type="match status" value="2"/>
</dbReference>
<evidence type="ECO:0000259" key="13">
    <source>
        <dbReference type="PROSITE" id="PS50929"/>
    </source>
</evidence>
<dbReference type="InterPro" id="IPR036640">
    <property type="entry name" value="ABC1_TM_sf"/>
</dbReference>
<dbReference type="Gene3D" id="3.40.50.300">
    <property type="entry name" value="P-loop containing nucleotide triphosphate hydrolases"/>
    <property type="match status" value="2"/>
</dbReference>
<dbReference type="InterPro" id="IPR027417">
    <property type="entry name" value="P-loop_NTPase"/>
</dbReference>
<keyword evidence="9" id="KW-0175">Coiled coil</keyword>
<dbReference type="PANTHER" id="PTHR24223">
    <property type="entry name" value="ATP-BINDING CASSETTE SUB-FAMILY C"/>
    <property type="match status" value="1"/>
</dbReference>
<feature type="domain" description="ABC transmembrane type-1" evidence="13">
    <location>
        <begin position="841"/>
        <end position="1115"/>
    </location>
</feature>
<dbReference type="GO" id="GO:0005524">
    <property type="term" value="F:ATP binding"/>
    <property type="evidence" value="ECO:0007669"/>
    <property type="project" value="UniProtKB-KW"/>
</dbReference>
<feature type="transmembrane region" description="Helical" evidence="11">
    <location>
        <begin position="1059"/>
        <end position="1079"/>
    </location>
</feature>
<evidence type="ECO:0000256" key="2">
    <source>
        <dbReference type="ARBA" id="ARBA00022448"/>
    </source>
</evidence>
<feature type="domain" description="ABC transporter" evidence="12">
    <location>
        <begin position="1160"/>
        <end position="1403"/>
    </location>
</feature>
<dbReference type="SUPFAM" id="SSF52540">
    <property type="entry name" value="P-loop containing nucleoside triphosphate hydrolases"/>
    <property type="match status" value="2"/>
</dbReference>
<feature type="transmembrane region" description="Helical" evidence="11">
    <location>
        <begin position="943"/>
        <end position="965"/>
    </location>
</feature>
<dbReference type="PROSITE" id="PS00211">
    <property type="entry name" value="ABC_TRANSPORTER_1"/>
    <property type="match status" value="2"/>
</dbReference>
<dbReference type="GO" id="GO:0016887">
    <property type="term" value="F:ATP hydrolysis activity"/>
    <property type="evidence" value="ECO:0007669"/>
    <property type="project" value="InterPro"/>
</dbReference>
<dbReference type="SMART" id="SM00382">
    <property type="entry name" value="AAA"/>
    <property type="match status" value="2"/>
</dbReference>
<dbReference type="PROSITE" id="PS50929">
    <property type="entry name" value="ABC_TM1F"/>
    <property type="match status" value="2"/>
</dbReference>
<dbReference type="EMBL" id="CAKASE010000075">
    <property type="protein sequence ID" value="CAG9577085.1"/>
    <property type="molecule type" value="Genomic_DNA"/>
</dbReference>
<dbReference type="PROSITE" id="PS50893">
    <property type="entry name" value="ABC_TRANSPORTER_2"/>
    <property type="match status" value="2"/>
</dbReference>
<dbReference type="InterPro" id="IPR044746">
    <property type="entry name" value="ABCC_6TM_D1"/>
</dbReference>
<evidence type="ECO:0000256" key="6">
    <source>
        <dbReference type="ARBA" id="ARBA00022840"/>
    </source>
</evidence>
<dbReference type="PANTHER" id="PTHR24223:SF324">
    <property type="entry name" value="LD17001P"/>
    <property type="match status" value="1"/>
</dbReference>
<dbReference type="GO" id="GO:0016020">
    <property type="term" value="C:membrane"/>
    <property type="evidence" value="ECO:0007669"/>
    <property type="project" value="UniProtKB-SubCell"/>
</dbReference>
<dbReference type="InterPro" id="IPR003593">
    <property type="entry name" value="AAA+_ATPase"/>
</dbReference>
<keyword evidence="4" id="KW-0677">Repeat</keyword>
<dbReference type="InterPro" id="IPR003439">
    <property type="entry name" value="ABC_transporter-like_ATP-bd"/>
</dbReference>
<evidence type="ECO:0000256" key="1">
    <source>
        <dbReference type="ARBA" id="ARBA00004141"/>
    </source>
</evidence>
<protein>
    <submittedName>
        <fullName evidence="14">(African queen) hypothetical protein</fullName>
    </submittedName>
</protein>
<keyword evidence="2" id="KW-0813">Transport</keyword>
<evidence type="ECO:0000256" key="10">
    <source>
        <dbReference type="SAM" id="MobiDB-lite"/>
    </source>
</evidence>
<evidence type="ECO:0000259" key="12">
    <source>
        <dbReference type="PROSITE" id="PS50893"/>
    </source>
</evidence>
<gene>
    <name evidence="14" type="ORF">DCHRY22_LOCUS12215</name>
</gene>
<dbReference type="FunFam" id="1.20.1560.10:FF:000026">
    <property type="entry name" value="Multidrug resistance-associated protein lethal(2)03659"/>
    <property type="match status" value="1"/>
</dbReference>
<evidence type="ECO:0000313" key="14">
    <source>
        <dbReference type="EMBL" id="CAG9577085.1"/>
    </source>
</evidence>
<evidence type="ECO:0000256" key="4">
    <source>
        <dbReference type="ARBA" id="ARBA00022737"/>
    </source>
</evidence>
<dbReference type="CDD" id="cd03250">
    <property type="entry name" value="ABCC_MRP_domain1"/>
    <property type="match status" value="1"/>
</dbReference>
<dbReference type="Proteomes" id="UP000789524">
    <property type="component" value="Unassembled WGS sequence"/>
</dbReference>
<dbReference type="CDD" id="cd18579">
    <property type="entry name" value="ABC_6TM_ABCC_D1"/>
    <property type="match status" value="1"/>
</dbReference>
<dbReference type="CDD" id="cd03244">
    <property type="entry name" value="ABCC_MRP_domain2"/>
    <property type="match status" value="1"/>
</dbReference>
<comment type="subcellular location">
    <subcellularLocation>
        <location evidence="1">Membrane</location>
        <topology evidence="1">Multi-pass membrane protein</topology>
    </subcellularLocation>
</comment>
<dbReference type="Gene3D" id="1.20.1560.10">
    <property type="entry name" value="ABC transporter type 1, transmembrane domain"/>
    <property type="match status" value="2"/>
</dbReference>
<evidence type="ECO:0000256" key="8">
    <source>
        <dbReference type="ARBA" id="ARBA00023136"/>
    </source>
</evidence>
<keyword evidence="7 11" id="KW-1133">Transmembrane helix</keyword>
<evidence type="ECO:0000256" key="3">
    <source>
        <dbReference type="ARBA" id="ARBA00022692"/>
    </source>
</evidence>
<evidence type="ECO:0000256" key="11">
    <source>
        <dbReference type="SAM" id="Phobius"/>
    </source>
</evidence>
<dbReference type="GO" id="GO:0140359">
    <property type="term" value="F:ABC-type transporter activity"/>
    <property type="evidence" value="ECO:0007669"/>
    <property type="project" value="InterPro"/>
</dbReference>
<feature type="transmembrane region" description="Helical" evidence="11">
    <location>
        <begin position="874"/>
        <end position="896"/>
    </location>
</feature>
<keyword evidence="8 11" id="KW-0472">Membrane</keyword>
<dbReference type="InterPro" id="IPR050173">
    <property type="entry name" value="ABC_transporter_C-like"/>
</dbReference>
<dbReference type="FunFam" id="3.40.50.300:FF:000163">
    <property type="entry name" value="Multidrug resistance-associated protein member 4"/>
    <property type="match status" value="1"/>
</dbReference>
<feature type="transmembrane region" description="Helical" evidence="11">
    <location>
        <begin position="238"/>
        <end position="256"/>
    </location>
</feature>
<comment type="caution">
    <text evidence="14">The sequence shown here is derived from an EMBL/GenBank/DDBJ whole genome shotgun (WGS) entry which is preliminary data.</text>
</comment>
<feature type="transmembrane region" description="Helical" evidence="11">
    <location>
        <begin position="133"/>
        <end position="159"/>
    </location>
</feature>